<evidence type="ECO:0000313" key="1">
    <source>
        <dbReference type="EMBL" id="SBT66107.1"/>
    </source>
</evidence>
<dbReference type="Proteomes" id="UP000199558">
    <property type="component" value="Unassembled WGS sequence"/>
</dbReference>
<evidence type="ECO:0000313" key="2">
    <source>
        <dbReference type="Proteomes" id="UP000199558"/>
    </source>
</evidence>
<name>A0A1A9BB41_9ACTN</name>
<keyword evidence="2" id="KW-1185">Reference proteome</keyword>
<dbReference type="AlphaFoldDB" id="A0A1A9BB41"/>
<accession>A0A1A9BB41</accession>
<dbReference type="EMBL" id="FLRH01000003">
    <property type="protein sequence ID" value="SBT66107.1"/>
    <property type="molecule type" value="Genomic_DNA"/>
</dbReference>
<dbReference type="RefSeq" id="WP_157779040.1">
    <property type="nucleotide sequence ID" value="NZ_FLRH01000003.1"/>
</dbReference>
<dbReference type="STRING" id="946078.GA0070622_3124"/>
<sequence>MSTMTDAAITESAAIELTDVNEVEVVEIEFDELGRFESLSMCCNVAF</sequence>
<protein>
    <submittedName>
        <fullName evidence="1">Uncharacterized protein</fullName>
    </submittedName>
</protein>
<organism evidence="1 2">
    <name type="scientific">Micromonospora sediminicola</name>
    <dbReference type="NCBI Taxonomy" id="946078"/>
    <lineage>
        <taxon>Bacteria</taxon>
        <taxon>Bacillati</taxon>
        <taxon>Actinomycetota</taxon>
        <taxon>Actinomycetes</taxon>
        <taxon>Micromonosporales</taxon>
        <taxon>Micromonosporaceae</taxon>
        <taxon>Micromonospora</taxon>
    </lineage>
</organism>
<proteinExistence type="predicted"/>
<gene>
    <name evidence="1" type="ORF">GA0070622_3124</name>
</gene>
<reference evidence="2" key="1">
    <citation type="submission" date="2016-06" db="EMBL/GenBank/DDBJ databases">
        <authorList>
            <person name="Varghese N."/>
            <person name="Submissions Spin"/>
        </authorList>
    </citation>
    <scope>NUCLEOTIDE SEQUENCE [LARGE SCALE GENOMIC DNA]</scope>
    <source>
        <strain evidence="2">DSM 45794</strain>
    </source>
</reference>